<protein>
    <recommendedName>
        <fullName evidence="1">C2H2-type domain-containing protein</fullName>
    </recommendedName>
</protein>
<dbReference type="OrthoDB" id="2289366at2759"/>
<dbReference type="VEuPathDB" id="FungiDB:RO3G_03144"/>
<feature type="domain" description="C2H2-type" evidence="1">
    <location>
        <begin position="6"/>
        <end position="27"/>
    </location>
</feature>
<accession>I1BQG0</accession>
<evidence type="ECO:0000313" key="2">
    <source>
        <dbReference type="EMBL" id="EIE78440.1"/>
    </source>
</evidence>
<reference evidence="2 3" key="1">
    <citation type="journal article" date="2009" name="PLoS Genet.">
        <title>Genomic analysis of the basal lineage fungus Rhizopus oryzae reveals a whole-genome duplication.</title>
        <authorList>
            <person name="Ma L.-J."/>
            <person name="Ibrahim A.S."/>
            <person name="Skory C."/>
            <person name="Grabherr M.G."/>
            <person name="Burger G."/>
            <person name="Butler M."/>
            <person name="Elias M."/>
            <person name="Idnurm A."/>
            <person name="Lang B.F."/>
            <person name="Sone T."/>
            <person name="Abe A."/>
            <person name="Calvo S.E."/>
            <person name="Corrochano L.M."/>
            <person name="Engels R."/>
            <person name="Fu J."/>
            <person name="Hansberg W."/>
            <person name="Kim J.-M."/>
            <person name="Kodira C.D."/>
            <person name="Koehrsen M.J."/>
            <person name="Liu B."/>
            <person name="Miranda-Saavedra D."/>
            <person name="O'Leary S."/>
            <person name="Ortiz-Castellanos L."/>
            <person name="Poulter R."/>
            <person name="Rodriguez-Romero J."/>
            <person name="Ruiz-Herrera J."/>
            <person name="Shen Y.-Q."/>
            <person name="Zeng Q."/>
            <person name="Galagan J."/>
            <person name="Birren B.W."/>
            <person name="Cuomo C.A."/>
            <person name="Wickes B.L."/>
        </authorList>
    </citation>
    <scope>NUCLEOTIDE SEQUENCE [LARGE SCALE GENOMIC DNA]</scope>
    <source>
        <strain evidence="3">RA 99-880 / ATCC MYA-4621 / FGSC 9543 / NRRL 43880</strain>
    </source>
</reference>
<dbReference type="InterPro" id="IPR013087">
    <property type="entry name" value="Znf_C2H2_type"/>
</dbReference>
<organism evidence="2 3">
    <name type="scientific">Rhizopus delemar (strain RA 99-880 / ATCC MYA-4621 / FGSC 9543 / NRRL 43880)</name>
    <name type="common">Mucormycosis agent</name>
    <name type="synonym">Rhizopus arrhizus var. delemar</name>
    <dbReference type="NCBI Taxonomy" id="246409"/>
    <lineage>
        <taxon>Eukaryota</taxon>
        <taxon>Fungi</taxon>
        <taxon>Fungi incertae sedis</taxon>
        <taxon>Mucoromycota</taxon>
        <taxon>Mucoromycotina</taxon>
        <taxon>Mucoromycetes</taxon>
        <taxon>Mucorales</taxon>
        <taxon>Mucorineae</taxon>
        <taxon>Rhizopodaceae</taxon>
        <taxon>Rhizopus</taxon>
    </lineage>
</organism>
<proteinExistence type="predicted"/>
<name>I1BQG0_RHIO9</name>
<evidence type="ECO:0000259" key="1">
    <source>
        <dbReference type="PROSITE" id="PS00028"/>
    </source>
</evidence>
<evidence type="ECO:0000313" key="3">
    <source>
        <dbReference type="Proteomes" id="UP000009138"/>
    </source>
</evidence>
<dbReference type="EMBL" id="CH476733">
    <property type="protein sequence ID" value="EIE78440.1"/>
    <property type="molecule type" value="Genomic_DNA"/>
</dbReference>
<dbReference type="RefSeq" id="XP_067513836.1">
    <property type="nucleotide sequence ID" value="XM_067657735.1"/>
</dbReference>
<dbReference type="PROSITE" id="PS00028">
    <property type="entry name" value="ZINC_FINGER_C2H2_1"/>
    <property type="match status" value="1"/>
</dbReference>
<sequence>MKRFACPFCVAHYDELNALRIHFYADHKGFLPDRRHGPGYIISSSSSTTSYSNETNASSSNNATSTELFSTADQDNFLGTSVSYSGDSQDQDFSEVGNKRTHDESLLLDTISIEPSPLSEHLLTSDFDVSDAFYKMQLSLKEYKWKLSLEDHLHAILASGSILLLSPHRYPDKLKPFIHRDNWLATIQLIKNRYKINRLPMPVNTVANILAVIDKLTSGTIVAALFKSGQNFWPPLNRTYP</sequence>
<gene>
    <name evidence="2" type="ORF">RO3G_03144</name>
</gene>
<dbReference type="AlphaFoldDB" id="I1BQG0"/>
<dbReference type="InParanoid" id="I1BQG0"/>
<dbReference type="OMA" id="QHFATIH"/>
<keyword evidence="3" id="KW-1185">Reference proteome</keyword>
<dbReference type="GeneID" id="93610116"/>
<dbReference type="Proteomes" id="UP000009138">
    <property type="component" value="Unassembled WGS sequence"/>
</dbReference>